<accession>A0AA36JFM5</accession>
<dbReference type="Proteomes" id="UP001178507">
    <property type="component" value="Unassembled WGS sequence"/>
</dbReference>
<gene>
    <name evidence="1" type="ORF">EVOR1521_LOCUS26633</name>
</gene>
<comment type="caution">
    <text evidence="1">The sequence shown here is derived from an EMBL/GenBank/DDBJ whole genome shotgun (WGS) entry which is preliminary data.</text>
</comment>
<organism evidence="1 2">
    <name type="scientific">Effrenium voratum</name>
    <dbReference type="NCBI Taxonomy" id="2562239"/>
    <lineage>
        <taxon>Eukaryota</taxon>
        <taxon>Sar</taxon>
        <taxon>Alveolata</taxon>
        <taxon>Dinophyceae</taxon>
        <taxon>Suessiales</taxon>
        <taxon>Symbiodiniaceae</taxon>
        <taxon>Effrenium</taxon>
    </lineage>
</organism>
<protein>
    <submittedName>
        <fullName evidence="1">Uncharacterized protein</fullName>
    </submittedName>
</protein>
<dbReference type="AlphaFoldDB" id="A0AA36JFM5"/>
<evidence type="ECO:0000313" key="2">
    <source>
        <dbReference type="Proteomes" id="UP001178507"/>
    </source>
</evidence>
<keyword evidence="2" id="KW-1185">Reference proteome</keyword>
<name>A0AA36JFM5_9DINO</name>
<reference evidence="1" key="1">
    <citation type="submission" date="2023-08" db="EMBL/GenBank/DDBJ databases">
        <authorList>
            <person name="Chen Y."/>
            <person name="Shah S."/>
            <person name="Dougan E. K."/>
            <person name="Thang M."/>
            <person name="Chan C."/>
        </authorList>
    </citation>
    <scope>NUCLEOTIDE SEQUENCE</scope>
</reference>
<proteinExistence type="predicted"/>
<sequence length="314" mass="35297">MVALAYQVLSYPHLGMGLELGSVYTTAELELRCASPKRREQLHAKLKKPELFKPVALQAALSRKRKVVEDQPKWVRPPKVRGGRKVDEEASRRRRIADHLAGELQREGSVGDEELLLVLKAWAAKENTARKNVMRKGKAKRPVFSDTFGLVRSRQSRQPTLGALSRKYPNMTKLLTAWCRRTLGNFPFTSISVNVNYAAARHRDRNNVGPSAIKAFGRYRGGQLLYWPKDERCGDVKDLPRQECQVLNVDQKPHYFDGTKAHEVRPFKGERFSVVFFTVGMYSAVSASVKDASAKLGFCMPTPESIEAAKATVA</sequence>
<evidence type="ECO:0000313" key="1">
    <source>
        <dbReference type="EMBL" id="CAJ1404113.1"/>
    </source>
</evidence>
<dbReference type="EMBL" id="CAUJNA010003525">
    <property type="protein sequence ID" value="CAJ1404113.1"/>
    <property type="molecule type" value="Genomic_DNA"/>
</dbReference>